<dbReference type="EMBL" id="KB097783">
    <property type="protein sequence ID" value="ESN89994.1"/>
    <property type="molecule type" value="Genomic_DNA"/>
</dbReference>
<dbReference type="SUPFAM" id="SSF50978">
    <property type="entry name" value="WD40 repeat-like"/>
    <property type="match status" value="2"/>
</dbReference>
<dbReference type="PANTHER" id="PTHR13720:SF14">
    <property type="entry name" value="CILIA- AND FLAGELLA-ASSOCIATED PROTEIN 52"/>
    <property type="match status" value="1"/>
</dbReference>
<reference evidence="16" key="3">
    <citation type="submission" date="2015-06" db="UniProtKB">
        <authorList>
            <consortium name="EnsemblMetazoa"/>
        </authorList>
    </citation>
    <scope>IDENTIFICATION</scope>
</reference>
<dbReference type="InParanoid" id="T1FPB6"/>
<dbReference type="Pfam" id="PF23409">
    <property type="entry name" value="Beta-prop_EML"/>
    <property type="match status" value="1"/>
</dbReference>
<keyword evidence="6" id="KW-0282">Flagellum</keyword>
<name>T1FPB6_HELRO</name>
<evidence type="ECO:0000256" key="5">
    <source>
        <dbReference type="ARBA" id="ARBA00022737"/>
    </source>
</evidence>
<proteinExistence type="inferred from homology"/>
<keyword evidence="17" id="KW-1185">Reference proteome</keyword>
<dbReference type="PANTHER" id="PTHR13720">
    <property type="entry name" value="WD-40 REPEAT PROTEIN"/>
    <property type="match status" value="1"/>
</dbReference>
<keyword evidence="4 13" id="KW-0853">WD repeat</keyword>
<dbReference type="FunFam" id="2.130.10.10:FF:000173">
    <property type="entry name" value="Cilia- and flagella-associated protein 52"/>
    <property type="match status" value="1"/>
</dbReference>
<sequence>MCENELEKSMLKLEYMIGFEGSISCGLISHPDGCHLLYSVGCTITIEDTNKKTQEFLSGHSNNVTCLALSKSGKFIASGQLTHAGFKAETIIWSFGDRREYCKLSLHRNAVQAVAFSANDKYLVSLGGPDDGSLVVWNIAKKEAICGSPAQSISAGLTHVLTFSNTQDNVFITAGSETLRVWSLDEKTFKLAPVNVSVGQNKRFVKCLQVSHDDSYFVCGTTTGDVMMINMATKNFQLLSNEKERFQLGVTSLFLMKDGHVIVGSGNGDVLLLKSFEEKFKRTKNVKKIQGGVTSISLNKNQFYVGTADSSIFKFNLSTFEFELMKTSHYTSINNLCFPYGSWKLLITSSMQDIRLWNTKNGQELMRISLPNKICNVVAVMRDGKSIISGWDDGCIRAYYPESGKLMYTMDHAYGGTVTSLAVFKSGSHIISGSNLGHVVLWEHTLLKEHKAAVTCIQMKDDDSECITSSLDGSCIFWNLSRRQMIRVNTLFKYLCYHPLEHQILTVGTDRNISYWETFDGSLIRLLEGSNTGAINCVDVSHDGKYFVTGGDDRMLKIWLYDEGEMTHIGVGHSAAITALKISPDQKNIFSTSCDGAILKWTFPYK</sequence>
<reference evidence="15 17" key="2">
    <citation type="journal article" date="2013" name="Nature">
        <title>Insights into bilaterian evolution from three spiralian genomes.</title>
        <authorList>
            <person name="Simakov O."/>
            <person name="Marletaz F."/>
            <person name="Cho S.J."/>
            <person name="Edsinger-Gonzales E."/>
            <person name="Havlak P."/>
            <person name="Hellsten U."/>
            <person name="Kuo D.H."/>
            <person name="Larsson T."/>
            <person name="Lv J."/>
            <person name="Arendt D."/>
            <person name="Savage R."/>
            <person name="Osoegawa K."/>
            <person name="de Jong P."/>
            <person name="Grimwood J."/>
            <person name="Chapman J.A."/>
            <person name="Shapiro H."/>
            <person name="Aerts A."/>
            <person name="Otillar R.P."/>
            <person name="Terry A.Y."/>
            <person name="Boore J.L."/>
            <person name="Grigoriev I.V."/>
            <person name="Lindberg D.R."/>
            <person name="Seaver E.C."/>
            <person name="Weisblat D.A."/>
            <person name="Putnam N.H."/>
            <person name="Rokhsar D.S."/>
        </authorList>
    </citation>
    <scope>NUCLEOTIDE SEQUENCE</scope>
</reference>
<evidence type="ECO:0000256" key="2">
    <source>
        <dbReference type="ARBA" id="ARBA00004496"/>
    </source>
</evidence>
<protein>
    <recommendedName>
        <fullName evidence="10">Cilia- and flagella-associated protein 52</fullName>
    </recommendedName>
</protein>
<dbReference type="FunFam" id="2.130.10.10:FF:001320">
    <property type="entry name" value="Predicted protein"/>
    <property type="match status" value="1"/>
</dbReference>
<feature type="domain" description="EML-like first beta-propeller" evidence="14">
    <location>
        <begin position="53"/>
        <end position="314"/>
    </location>
</feature>
<comment type="function">
    <text evidence="11">Microtubule inner protein (MIP) part of the dynein-decorated doublet microtubules (DMTs) in cilia axoneme. Important for proper ciliary and flagellar beating. May act in cooperation with CFAP45 and axonemal dynein subunit DNAH11. May play a role in cell growth and/or survival.</text>
</comment>
<evidence type="ECO:0000256" key="9">
    <source>
        <dbReference type="ARBA" id="ARBA00029456"/>
    </source>
</evidence>
<dbReference type="Pfam" id="PF00400">
    <property type="entry name" value="WD40"/>
    <property type="match status" value="4"/>
</dbReference>
<feature type="repeat" description="WD" evidence="13">
    <location>
        <begin position="447"/>
        <end position="488"/>
    </location>
</feature>
<keyword evidence="5" id="KW-0677">Repeat</keyword>
<accession>T1FPB6</accession>
<feature type="repeat" description="WD" evidence="13">
    <location>
        <begin position="570"/>
        <end position="606"/>
    </location>
</feature>
<dbReference type="GO" id="GO:0031514">
    <property type="term" value="C:motile cilium"/>
    <property type="evidence" value="ECO:0007669"/>
    <property type="project" value="UniProtKB-SubCell"/>
</dbReference>
<evidence type="ECO:0000313" key="17">
    <source>
        <dbReference type="Proteomes" id="UP000015101"/>
    </source>
</evidence>
<dbReference type="SMART" id="SM00320">
    <property type="entry name" value="WD40"/>
    <property type="match status" value="13"/>
</dbReference>
<evidence type="ECO:0000313" key="16">
    <source>
        <dbReference type="EnsemblMetazoa" id="HelroP187659"/>
    </source>
</evidence>
<dbReference type="RefSeq" id="XP_009031862.1">
    <property type="nucleotide sequence ID" value="XM_009033614.1"/>
</dbReference>
<dbReference type="InterPro" id="IPR015943">
    <property type="entry name" value="WD40/YVTN_repeat-like_dom_sf"/>
</dbReference>
<dbReference type="AlphaFoldDB" id="T1FPB6"/>
<comment type="similarity">
    <text evidence="9">Belongs to the CFAP52 family.</text>
</comment>
<evidence type="ECO:0000256" key="1">
    <source>
        <dbReference type="ARBA" id="ARBA00004230"/>
    </source>
</evidence>
<feature type="repeat" description="WD" evidence="13">
    <location>
        <begin position="528"/>
        <end position="569"/>
    </location>
</feature>
<dbReference type="OMA" id="RIMVYNF"/>
<dbReference type="FunFam" id="2.130.10.10:FF:000207">
    <property type="entry name" value="Cilia- and flagella-associated protein 52"/>
    <property type="match status" value="1"/>
</dbReference>
<evidence type="ECO:0000256" key="12">
    <source>
        <dbReference type="ARBA" id="ARBA00047117"/>
    </source>
</evidence>
<dbReference type="Gene3D" id="2.130.10.10">
    <property type="entry name" value="YVTN repeat-like/Quinoprotein amine dehydrogenase"/>
    <property type="match status" value="3"/>
</dbReference>
<dbReference type="PROSITE" id="PS50294">
    <property type="entry name" value="WD_REPEATS_REGION"/>
    <property type="match status" value="2"/>
</dbReference>
<dbReference type="Proteomes" id="UP000015101">
    <property type="component" value="Unassembled WGS sequence"/>
</dbReference>
<evidence type="ECO:0000256" key="8">
    <source>
        <dbReference type="ARBA" id="ARBA00023273"/>
    </source>
</evidence>
<dbReference type="InterPro" id="IPR019775">
    <property type="entry name" value="WD40_repeat_CS"/>
</dbReference>
<evidence type="ECO:0000256" key="13">
    <source>
        <dbReference type="PROSITE-ProRule" id="PRU00221"/>
    </source>
</evidence>
<dbReference type="eggNOG" id="KOG0266">
    <property type="taxonomic scope" value="Eukaryota"/>
</dbReference>
<evidence type="ECO:0000256" key="4">
    <source>
        <dbReference type="ARBA" id="ARBA00022574"/>
    </source>
</evidence>
<dbReference type="InterPro" id="IPR055439">
    <property type="entry name" value="Beta-prop_EML_1st"/>
</dbReference>
<reference evidence="17" key="1">
    <citation type="submission" date="2012-12" db="EMBL/GenBank/DDBJ databases">
        <authorList>
            <person name="Hellsten U."/>
            <person name="Grimwood J."/>
            <person name="Chapman J.A."/>
            <person name="Shapiro H."/>
            <person name="Aerts A."/>
            <person name="Otillar R.P."/>
            <person name="Terry A.Y."/>
            <person name="Boore J.L."/>
            <person name="Simakov O."/>
            <person name="Marletaz F."/>
            <person name="Cho S.-J."/>
            <person name="Edsinger-Gonzales E."/>
            <person name="Havlak P."/>
            <person name="Kuo D.-H."/>
            <person name="Larsson T."/>
            <person name="Lv J."/>
            <person name="Arendt D."/>
            <person name="Savage R."/>
            <person name="Osoegawa K."/>
            <person name="de Jong P."/>
            <person name="Lindberg D.R."/>
            <person name="Seaver E.C."/>
            <person name="Weisblat D.A."/>
            <person name="Putnam N.H."/>
            <person name="Grigoriev I.V."/>
            <person name="Rokhsar D.S."/>
        </authorList>
    </citation>
    <scope>NUCLEOTIDE SEQUENCE</scope>
</reference>
<dbReference type="GeneID" id="20210663"/>
<dbReference type="STRING" id="6412.T1FPB6"/>
<gene>
    <name evidence="16" type="primary">20210663</name>
    <name evidence="15" type="ORF">HELRODRAFT_187659</name>
</gene>
<evidence type="ECO:0000256" key="3">
    <source>
        <dbReference type="ARBA" id="ARBA00022490"/>
    </source>
</evidence>
<organism evidence="16 17">
    <name type="scientific">Helobdella robusta</name>
    <name type="common">Californian leech</name>
    <dbReference type="NCBI Taxonomy" id="6412"/>
    <lineage>
        <taxon>Eukaryota</taxon>
        <taxon>Metazoa</taxon>
        <taxon>Spiralia</taxon>
        <taxon>Lophotrochozoa</taxon>
        <taxon>Annelida</taxon>
        <taxon>Clitellata</taxon>
        <taxon>Hirudinea</taxon>
        <taxon>Rhynchobdellida</taxon>
        <taxon>Glossiphoniidae</taxon>
        <taxon>Helobdella</taxon>
    </lineage>
</organism>
<dbReference type="PROSITE" id="PS50082">
    <property type="entry name" value="WD_REPEATS_2"/>
    <property type="match status" value="3"/>
</dbReference>
<dbReference type="InterPro" id="IPR001680">
    <property type="entry name" value="WD40_rpt"/>
</dbReference>
<comment type="subcellular location">
    <subcellularLocation>
        <location evidence="1">Cell projection</location>
        <location evidence="1">Cilium</location>
        <location evidence="1">Flagellum</location>
    </subcellularLocation>
    <subcellularLocation>
        <location evidence="2">Cytoplasm</location>
    </subcellularLocation>
</comment>
<dbReference type="InterPro" id="IPR050630">
    <property type="entry name" value="WD_repeat_EMAP"/>
</dbReference>
<comment type="subunit">
    <text evidence="12">Microtubule inner protein component of sperm flagellar doublet microtubules. Interacts with BRCA2. Interacts with the CCT chaperonin complex. Interacts with HSP70. Interacts with AK8. Interacts with CFAP45. Interacts with DNAI1. Interacts with IQDC.</text>
</comment>
<keyword evidence="7" id="KW-0969">Cilium</keyword>
<dbReference type="CTD" id="20210663"/>
<evidence type="ECO:0000256" key="10">
    <source>
        <dbReference type="ARBA" id="ARBA00029552"/>
    </source>
</evidence>
<dbReference type="HOGENOM" id="CLU_009244_2_0_1"/>
<evidence type="ECO:0000256" key="6">
    <source>
        <dbReference type="ARBA" id="ARBA00022846"/>
    </source>
</evidence>
<evidence type="ECO:0000256" key="7">
    <source>
        <dbReference type="ARBA" id="ARBA00023069"/>
    </source>
</evidence>
<keyword evidence="8" id="KW-0966">Cell projection</keyword>
<dbReference type="KEGG" id="hro:HELRODRAFT_187659"/>
<evidence type="ECO:0000313" key="15">
    <source>
        <dbReference type="EMBL" id="ESN89994.1"/>
    </source>
</evidence>
<dbReference type="EMBL" id="AMQM01008456">
    <property type="status" value="NOT_ANNOTATED_CDS"/>
    <property type="molecule type" value="Genomic_DNA"/>
</dbReference>
<keyword evidence="3" id="KW-0963">Cytoplasm</keyword>
<dbReference type="OrthoDB" id="6252103at2759"/>
<evidence type="ECO:0000256" key="11">
    <source>
        <dbReference type="ARBA" id="ARBA00046056"/>
    </source>
</evidence>
<dbReference type="InterPro" id="IPR036322">
    <property type="entry name" value="WD40_repeat_dom_sf"/>
</dbReference>
<evidence type="ECO:0000259" key="14">
    <source>
        <dbReference type="Pfam" id="PF23409"/>
    </source>
</evidence>
<dbReference type="PROSITE" id="PS00678">
    <property type="entry name" value="WD_REPEATS_1"/>
    <property type="match status" value="2"/>
</dbReference>
<dbReference type="FunCoup" id="T1FPB6">
    <property type="interactions" value="8"/>
</dbReference>
<dbReference type="EnsemblMetazoa" id="HelroT187659">
    <property type="protein sequence ID" value="HelroP187659"/>
    <property type="gene ID" value="HelroG187659"/>
</dbReference>
<dbReference type="GO" id="GO:0005930">
    <property type="term" value="C:axoneme"/>
    <property type="evidence" value="ECO:0007669"/>
    <property type="project" value="UniProtKB-ARBA"/>
</dbReference>